<dbReference type="RefSeq" id="WP_217067118.1">
    <property type="nucleotide sequence ID" value="NZ_JAHQCS010000118.1"/>
</dbReference>
<organism evidence="4 5">
    <name type="scientific">Evansella tamaricis</name>
    <dbReference type="NCBI Taxonomy" id="2069301"/>
    <lineage>
        <taxon>Bacteria</taxon>
        <taxon>Bacillati</taxon>
        <taxon>Bacillota</taxon>
        <taxon>Bacilli</taxon>
        <taxon>Bacillales</taxon>
        <taxon>Bacillaceae</taxon>
        <taxon>Evansella</taxon>
    </lineage>
</organism>
<dbReference type="EMBL" id="JAHQCS010000118">
    <property type="protein sequence ID" value="MBU9712944.1"/>
    <property type="molecule type" value="Genomic_DNA"/>
</dbReference>
<dbReference type="PANTHER" id="PTHR12526:SF629">
    <property type="entry name" value="TEICHURONIC ACID BIOSYNTHESIS GLYCOSYLTRANSFERASE TUAH-RELATED"/>
    <property type="match status" value="1"/>
</dbReference>
<sequence length="384" mass="44374">MSDTKKVVHLTTVHHPLDPRIYYKQCLSLKNAGYDVTLIATEGQEVIKESIIKVISLKKYRNRFQRMIVSTIDAYKKARKINADFYHIHDPELLPVAWVLKKKGNIVIYDIHEDYETSINQKEYIPKLVRKVTAKMYSFLEKALSTKFELCLAEKYYQEKYPKGVCILNYPLLNEKLINHQPVTNPVESKVIYTGNITVDRGALIHAKLPLIHEDLSVEMIGKCPQQLANKMFEIVEDKKNHISIEGIGHFVPKDVIEEKYVNTRWLAGIALFPPTEHYMKKELTKFFEYMSAGIPILCSDFPIWKGFVEKYNCGIAVNPNDKEEIKDAIQYLLENENEALQMGNNGKEAVVMTLNWKIEEAKLITWYEELGKELDLKLLTSSG</sequence>
<proteinExistence type="predicted"/>
<evidence type="ECO:0000256" key="2">
    <source>
        <dbReference type="ARBA" id="ARBA00022679"/>
    </source>
</evidence>
<evidence type="ECO:0000313" key="4">
    <source>
        <dbReference type="EMBL" id="MBU9712944.1"/>
    </source>
</evidence>
<accession>A0ABS6JIB9</accession>
<name>A0ABS6JIB9_9BACI</name>
<evidence type="ECO:0000256" key="1">
    <source>
        <dbReference type="ARBA" id="ARBA00022676"/>
    </source>
</evidence>
<dbReference type="GO" id="GO:0016757">
    <property type="term" value="F:glycosyltransferase activity"/>
    <property type="evidence" value="ECO:0007669"/>
    <property type="project" value="UniProtKB-KW"/>
</dbReference>
<dbReference type="Pfam" id="PF00534">
    <property type="entry name" value="Glycos_transf_1"/>
    <property type="match status" value="1"/>
</dbReference>
<dbReference type="Proteomes" id="UP000784880">
    <property type="component" value="Unassembled WGS sequence"/>
</dbReference>
<evidence type="ECO:0000313" key="5">
    <source>
        <dbReference type="Proteomes" id="UP000784880"/>
    </source>
</evidence>
<dbReference type="InterPro" id="IPR001296">
    <property type="entry name" value="Glyco_trans_1"/>
</dbReference>
<comment type="caution">
    <text evidence="4">The sequence shown here is derived from an EMBL/GenBank/DDBJ whole genome shotgun (WGS) entry which is preliminary data.</text>
</comment>
<reference evidence="4 5" key="1">
    <citation type="submission" date="2021-06" db="EMBL/GenBank/DDBJ databases">
        <title>Bacillus sp. RD4P76, an endophyte from a halophyte.</title>
        <authorList>
            <person name="Sun J.-Q."/>
        </authorList>
    </citation>
    <scope>NUCLEOTIDE SEQUENCE [LARGE SCALE GENOMIC DNA]</scope>
    <source>
        <strain evidence="4 5">CGMCC 1.15917</strain>
    </source>
</reference>
<feature type="domain" description="Glycosyl transferase family 1" evidence="3">
    <location>
        <begin position="288"/>
        <end position="349"/>
    </location>
</feature>
<dbReference type="EC" id="2.4.-.-" evidence="4"/>
<keyword evidence="1 4" id="KW-0328">Glycosyltransferase</keyword>
<gene>
    <name evidence="4" type="ORF">KS419_14535</name>
</gene>
<evidence type="ECO:0000259" key="3">
    <source>
        <dbReference type="Pfam" id="PF00534"/>
    </source>
</evidence>
<keyword evidence="2 4" id="KW-0808">Transferase</keyword>
<keyword evidence="5" id="KW-1185">Reference proteome</keyword>
<protein>
    <submittedName>
        <fullName evidence="4">Glycosyltransferase</fullName>
        <ecNumber evidence="4">2.4.-.-</ecNumber>
    </submittedName>
</protein>
<dbReference type="PANTHER" id="PTHR12526">
    <property type="entry name" value="GLYCOSYLTRANSFERASE"/>
    <property type="match status" value="1"/>
</dbReference>